<feature type="region of interest" description="Disordered" evidence="1">
    <location>
        <begin position="252"/>
        <end position="297"/>
    </location>
</feature>
<keyword evidence="3" id="KW-1185">Reference proteome</keyword>
<reference evidence="2 3" key="2">
    <citation type="submission" date="2024-10" db="EMBL/GenBank/DDBJ databases">
        <authorList>
            <person name="Ryan C."/>
        </authorList>
    </citation>
    <scope>NUCLEOTIDE SEQUENCE [LARGE SCALE GENOMIC DNA]</scope>
</reference>
<protein>
    <recommendedName>
        <fullName evidence="4">DUF4228 domain protein</fullName>
    </recommendedName>
</protein>
<evidence type="ECO:0000313" key="2">
    <source>
        <dbReference type="EMBL" id="CAL4957826.1"/>
    </source>
</evidence>
<organism evidence="2 3">
    <name type="scientific">Urochloa decumbens</name>
    <dbReference type="NCBI Taxonomy" id="240449"/>
    <lineage>
        <taxon>Eukaryota</taxon>
        <taxon>Viridiplantae</taxon>
        <taxon>Streptophyta</taxon>
        <taxon>Embryophyta</taxon>
        <taxon>Tracheophyta</taxon>
        <taxon>Spermatophyta</taxon>
        <taxon>Magnoliopsida</taxon>
        <taxon>Liliopsida</taxon>
        <taxon>Poales</taxon>
        <taxon>Poaceae</taxon>
        <taxon>PACMAD clade</taxon>
        <taxon>Panicoideae</taxon>
        <taxon>Panicodae</taxon>
        <taxon>Paniceae</taxon>
        <taxon>Melinidinae</taxon>
        <taxon>Urochloa</taxon>
    </lineage>
</organism>
<evidence type="ECO:0000313" key="3">
    <source>
        <dbReference type="Proteomes" id="UP001497457"/>
    </source>
</evidence>
<dbReference type="PANTHER" id="PTHR33052">
    <property type="entry name" value="DUF4228 DOMAIN PROTEIN-RELATED"/>
    <property type="match status" value="1"/>
</dbReference>
<gene>
    <name evidence="2" type="ORF">URODEC1_LOCUS42763</name>
</gene>
<proteinExistence type="predicted"/>
<evidence type="ECO:0008006" key="4">
    <source>
        <dbReference type="Google" id="ProtNLM"/>
    </source>
</evidence>
<accession>A0ABC8Z9E9</accession>
<name>A0ABC8Z9E9_9POAL</name>
<feature type="compositionally biased region" description="Low complexity" evidence="1">
    <location>
        <begin position="262"/>
        <end position="272"/>
    </location>
</feature>
<reference evidence="3" key="1">
    <citation type="submission" date="2024-06" db="EMBL/GenBank/DDBJ databases">
        <authorList>
            <person name="Ryan C."/>
        </authorList>
    </citation>
    <scope>NUCLEOTIDE SEQUENCE [LARGE SCALE GENOMIC DNA]</scope>
</reference>
<dbReference type="AlphaFoldDB" id="A0ABC8Z9E9"/>
<sequence>MHAPPPTLGAPPWLSACRRVVSYTYTRLAFSLWSLPSSNASAIRHRLRLVPSSPLSLLCSGLLIPHLSAVVPDRSVFSGLAVMGNMPSCVPLGPAVGGGGCASSASSAAATTKVIHADGTVTRLARPVRASELMLDHPGQFVCDSGRLAVGCRVPGVAADELLRPRHAYFLLPMDMLYSVLTDEEMAALSESHAATAAASAWKRITFTAAAHRDRHDRQRSASGGGTAKDGCGGCDGARVYPMLGLLESGDLAADNNKPESRAGAGAGASKSSGGGGAGLRRHRSWQPVLDTIEEVP</sequence>
<dbReference type="EMBL" id="OZ075128">
    <property type="protein sequence ID" value="CAL4957826.1"/>
    <property type="molecule type" value="Genomic_DNA"/>
</dbReference>
<dbReference type="Proteomes" id="UP001497457">
    <property type="component" value="Chromosome 18b"/>
</dbReference>
<dbReference type="InterPro" id="IPR025322">
    <property type="entry name" value="PADRE_dom"/>
</dbReference>
<dbReference type="Pfam" id="PF14009">
    <property type="entry name" value="PADRE"/>
    <property type="match status" value="1"/>
</dbReference>
<evidence type="ECO:0000256" key="1">
    <source>
        <dbReference type="SAM" id="MobiDB-lite"/>
    </source>
</evidence>